<evidence type="ECO:0000256" key="1">
    <source>
        <dbReference type="SAM" id="MobiDB-lite"/>
    </source>
</evidence>
<feature type="transmembrane region" description="Helical" evidence="2">
    <location>
        <begin position="442"/>
        <end position="461"/>
    </location>
</feature>
<reference evidence="3 4" key="1">
    <citation type="journal article" date="2024" name="Science">
        <title>Giant polyketide synthase enzymes in the biosynthesis of giant marine polyether toxins.</title>
        <authorList>
            <person name="Fallon T.R."/>
            <person name="Shende V.V."/>
            <person name="Wierzbicki I.H."/>
            <person name="Pendleton A.L."/>
            <person name="Watervoot N.F."/>
            <person name="Auber R.P."/>
            <person name="Gonzalez D.J."/>
            <person name="Wisecaver J.H."/>
            <person name="Moore B.S."/>
        </authorList>
    </citation>
    <scope>NUCLEOTIDE SEQUENCE [LARGE SCALE GENOMIC DNA]</scope>
    <source>
        <strain evidence="3 4">12B1</strain>
    </source>
</reference>
<dbReference type="EMBL" id="JBGBPQ010000020">
    <property type="protein sequence ID" value="KAL1503946.1"/>
    <property type="molecule type" value="Genomic_DNA"/>
</dbReference>
<feature type="compositionally biased region" description="Basic and acidic residues" evidence="1">
    <location>
        <begin position="1"/>
        <end position="39"/>
    </location>
</feature>
<feature type="region of interest" description="Disordered" evidence="1">
    <location>
        <begin position="1"/>
        <end position="105"/>
    </location>
</feature>
<comment type="caution">
    <text evidence="3">The sequence shown here is derived from an EMBL/GenBank/DDBJ whole genome shotgun (WGS) entry which is preliminary data.</text>
</comment>
<keyword evidence="2" id="KW-0472">Membrane</keyword>
<evidence type="ECO:0000256" key="2">
    <source>
        <dbReference type="SAM" id="Phobius"/>
    </source>
</evidence>
<dbReference type="Gene3D" id="3.40.50.10140">
    <property type="entry name" value="Toll/interleukin-1 receptor homology (TIR) domain"/>
    <property type="match status" value="1"/>
</dbReference>
<protein>
    <recommendedName>
        <fullName evidence="5">TIR domain-containing protein</fullName>
    </recommendedName>
</protein>
<evidence type="ECO:0000313" key="3">
    <source>
        <dbReference type="EMBL" id="KAL1503946.1"/>
    </source>
</evidence>
<sequence length="819" mass="91875">MQCNVQRERAEGGEERRGKEGEERRRGTEGQEGGELAREEGEEEEEEAAAAERRKEGGRRGEERRKVHCKATMKVAPSEGMRSAAEETSRFAPMSAPGARRVVTSTPSRARLGGFDAEAFSSTPLRILRRVPPPPQEDPSQEARVGMLLAESAAAAPSARLRVGHGGKEYHFFLSHKKRHSRDGPVHAQIATYLADVLRHLSFTPFLDIDQLEEISPRALREHLSRSCALVVLLHEETHTSDWCKLEWRIAEELNLPVCVVIDMERANKSRELLRAIRFPSFLRYPWVEYSDVRRRDAVDEISQFLTTHTIAAHASADDDNDGEPTPAERFYYPKIHYLMLWGGFDFSFHHSPARLHYVWFTFVRFSTYLCFFVCLARLLYSTGPAFTDHYSAIATFVLHFHLIYAPLQIRKILASHVVRGLLADVFRAADLGEIHSMSRTLFRIGAALVPLFLLMYIICWEPLFFSNLYIGEDRPALARAFGYSSGVLFLNGIFTQIPLLVCVHIMSCLIKLMACIPCESAADRLHPRIAAIGLSRYVMMHRRNFSFTVDSPAPSSKHSIDSEPSERISPLKPAPGSAPMSMPTISMPSISSGMPLFLTSDTPKSPISPSPCASDRDRGLSEQLSAPAFSSESDRGAIKPSAGAHAPLLVSEEALCRFQEHWQMGCAVCEELNAALWPMQNVQLLWAVSCALMPLLLALLSGTDTSWAVENAGGGHLFYLNSLRLVWVWLQGVGMLLAELAVDAWVTWRLRRTTRQMSELVFAKQHAYSFVKQVSVQWNPFRFSSMRIPITPVVFAAALVLVLLSAVPFRFVRWSHIS</sequence>
<feature type="transmembrane region" description="Helical" evidence="2">
    <location>
        <begin position="685"/>
        <end position="703"/>
    </location>
</feature>
<feature type="transmembrane region" description="Helical" evidence="2">
    <location>
        <begin position="481"/>
        <end position="504"/>
    </location>
</feature>
<gene>
    <name evidence="3" type="ORF">AB1Y20_010364</name>
</gene>
<dbReference type="Proteomes" id="UP001515480">
    <property type="component" value="Unassembled WGS sequence"/>
</dbReference>
<accession>A0AB34INF3</accession>
<feature type="compositionally biased region" description="Basic and acidic residues" evidence="1">
    <location>
        <begin position="50"/>
        <end position="65"/>
    </location>
</feature>
<dbReference type="InterPro" id="IPR035897">
    <property type="entry name" value="Toll_tir_struct_dom_sf"/>
</dbReference>
<feature type="transmembrane region" description="Helical" evidence="2">
    <location>
        <begin position="727"/>
        <end position="749"/>
    </location>
</feature>
<keyword evidence="2" id="KW-0812">Transmembrane</keyword>
<feature type="compositionally biased region" description="Acidic residues" evidence="1">
    <location>
        <begin position="40"/>
        <end position="49"/>
    </location>
</feature>
<feature type="transmembrane region" description="Helical" evidence="2">
    <location>
        <begin position="791"/>
        <end position="813"/>
    </location>
</feature>
<organism evidence="3 4">
    <name type="scientific">Prymnesium parvum</name>
    <name type="common">Toxic golden alga</name>
    <dbReference type="NCBI Taxonomy" id="97485"/>
    <lineage>
        <taxon>Eukaryota</taxon>
        <taxon>Haptista</taxon>
        <taxon>Haptophyta</taxon>
        <taxon>Prymnesiophyceae</taxon>
        <taxon>Prymnesiales</taxon>
        <taxon>Prymnesiaceae</taxon>
        <taxon>Prymnesium</taxon>
    </lineage>
</organism>
<keyword evidence="2" id="KW-1133">Transmembrane helix</keyword>
<name>A0AB34INF3_PRYPA</name>
<evidence type="ECO:0000313" key="4">
    <source>
        <dbReference type="Proteomes" id="UP001515480"/>
    </source>
</evidence>
<feature type="transmembrane region" description="Helical" evidence="2">
    <location>
        <begin position="391"/>
        <end position="408"/>
    </location>
</feature>
<feature type="transmembrane region" description="Helical" evidence="2">
    <location>
        <begin position="358"/>
        <end position="379"/>
    </location>
</feature>
<proteinExistence type="predicted"/>
<keyword evidence="4" id="KW-1185">Reference proteome</keyword>
<dbReference type="AlphaFoldDB" id="A0AB34INF3"/>
<feature type="region of interest" description="Disordered" evidence="1">
    <location>
        <begin position="551"/>
        <end position="585"/>
    </location>
</feature>
<evidence type="ECO:0008006" key="5">
    <source>
        <dbReference type="Google" id="ProtNLM"/>
    </source>
</evidence>
<dbReference type="SUPFAM" id="SSF52200">
    <property type="entry name" value="Toll/Interleukin receptor TIR domain"/>
    <property type="match status" value="1"/>
</dbReference>